<feature type="compositionally biased region" description="Polar residues" evidence="1">
    <location>
        <begin position="1"/>
        <end position="19"/>
    </location>
</feature>
<reference evidence="3" key="1">
    <citation type="journal article" date="2017" name="Front. Plant Sci.">
        <title>Climate Clever Clovers: New Paradigm to Reduce the Environmental Footprint of Ruminants by Breeding Low Methanogenic Forages Utilizing Haplotype Variation.</title>
        <authorList>
            <person name="Kaur P."/>
            <person name="Appels R."/>
            <person name="Bayer P.E."/>
            <person name="Keeble-Gagnere G."/>
            <person name="Wang J."/>
            <person name="Hirakawa H."/>
            <person name="Shirasawa K."/>
            <person name="Vercoe P."/>
            <person name="Stefanova K."/>
            <person name="Durmic Z."/>
            <person name="Nichols P."/>
            <person name="Revell C."/>
            <person name="Isobe S.N."/>
            <person name="Edwards D."/>
            <person name="Erskine W."/>
        </authorList>
    </citation>
    <scope>NUCLEOTIDE SEQUENCE [LARGE SCALE GENOMIC DNA]</scope>
    <source>
        <strain evidence="3">cv. Daliak</strain>
    </source>
</reference>
<name>A0A2Z6ME39_TRISU</name>
<organism evidence="2 3">
    <name type="scientific">Trifolium subterraneum</name>
    <name type="common">Subterranean clover</name>
    <dbReference type="NCBI Taxonomy" id="3900"/>
    <lineage>
        <taxon>Eukaryota</taxon>
        <taxon>Viridiplantae</taxon>
        <taxon>Streptophyta</taxon>
        <taxon>Embryophyta</taxon>
        <taxon>Tracheophyta</taxon>
        <taxon>Spermatophyta</taxon>
        <taxon>Magnoliopsida</taxon>
        <taxon>eudicotyledons</taxon>
        <taxon>Gunneridae</taxon>
        <taxon>Pentapetalae</taxon>
        <taxon>rosids</taxon>
        <taxon>fabids</taxon>
        <taxon>Fabales</taxon>
        <taxon>Fabaceae</taxon>
        <taxon>Papilionoideae</taxon>
        <taxon>50 kb inversion clade</taxon>
        <taxon>NPAAA clade</taxon>
        <taxon>Hologalegina</taxon>
        <taxon>IRL clade</taxon>
        <taxon>Trifolieae</taxon>
        <taxon>Trifolium</taxon>
    </lineage>
</organism>
<evidence type="ECO:0000256" key="1">
    <source>
        <dbReference type="SAM" id="MobiDB-lite"/>
    </source>
</evidence>
<evidence type="ECO:0000313" key="3">
    <source>
        <dbReference type="Proteomes" id="UP000242715"/>
    </source>
</evidence>
<proteinExistence type="predicted"/>
<keyword evidence="3" id="KW-1185">Reference proteome</keyword>
<dbReference type="Proteomes" id="UP000242715">
    <property type="component" value="Unassembled WGS sequence"/>
</dbReference>
<dbReference type="AlphaFoldDB" id="A0A2Z6ME39"/>
<sequence>MDKSFTNFKETSRRSTSSQKYRHSLLATDDEMVGKISPAGPSSINLQRAGQMGQRTFAEWLERDMINAYILSPDSALSPLFIGASPKMGIFLNAMRKQKPKLLVITEQESNLKGCNLMERID</sequence>
<dbReference type="OrthoDB" id="10325949at2759"/>
<gene>
    <name evidence="2" type="ORF">TSUD_120400</name>
</gene>
<accession>A0A2Z6ME39</accession>
<evidence type="ECO:0000313" key="2">
    <source>
        <dbReference type="EMBL" id="GAU20848.1"/>
    </source>
</evidence>
<feature type="region of interest" description="Disordered" evidence="1">
    <location>
        <begin position="1"/>
        <end position="24"/>
    </location>
</feature>
<protein>
    <submittedName>
        <fullName evidence="2">Uncharacterized protein</fullName>
    </submittedName>
</protein>
<dbReference type="EMBL" id="DF973221">
    <property type="protein sequence ID" value="GAU20848.1"/>
    <property type="molecule type" value="Genomic_DNA"/>
</dbReference>